<dbReference type="CDD" id="cd02440">
    <property type="entry name" value="AdoMet_MTases"/>
    <property type="match status" value="1"/>
</dbReference>
<evidence type="ECO:0000256" key="1">
    <source>
        <dbReference type="ARBA" id="ARBA00022603"/>
    </source>
</evidence>
<keyword evidence="5" id="KW-1185">Reference proteome</keyword>
<evidence type="ECO:0000313" key="5">
    <source>
        <dbReference type="Proteomes" id="UP000325787"/>
    </source>
</evidence>
<protein>
    <submittedName>
        <fullName evidence="4">SAM-dependent methyltransferase</fullName>
    </submittedName>
</protein>
<dbReference type="Gene3D" id="3.40.50.150">
    <property type="entry name" value="Vaccinia Virus protein VP39"/>
    <property type="match status" value="1"/>
</dbReference>
<dbReference type="Proteomes" id="UP000325787">
    <property type="component" value="Chromosome"/>
</dbReference>
<dbReference type="GO" id="GO:0008171">
    <property type="term" value="F:O-methyltransferase activity"/>
    <property type="evidence" value="ECO:0007669"/>
    <property type="project" value="InterPro"/>
</dbReference>
<evidence type="ECO:0000256" key="2">
    <source>
        <dbReference type="ARBA" id="ARBA00022679"/>
    </source>
</evidence>
<dbReference type="SUPFAM" id="SSF53335">
    <property type="entry name" value="S-adenosyl-L-methionine-dependent methyltransferases"/>
    <property type="match status" value="1"/>
</dbReference>
<sequence>MRPVTPLSILAHELDRLDREWPSARLDRARALASGLDDYLSASTTPESDRLAALNRRTTGHVWVGSDGAVATLEPEMLSGHVEGQLLRLLVAVSGARRVLEIGTFTGYSALAMAEALPADGRVVTCEADPRAAAVAREAFAGCDRVTLVEGPALETLARLADAGEVFDFAFVDADKRQYWDYLDVAHRRGLLAPGALVVVDNTLYQGEVYLDAGSRSPQGAAIAEFNARVAADPAFEQVLLPLRDGVTLIRVLG</sequence>
<evidence type="ECO:0000313" key="4">
    <source>
        <dbReference type="EMBL" id="QFZ18338.1"/>
    </source>
</evidence>
<dbReference type="KEGG" id="ssyi:EKG83_13345"/>
<dbReference type="PANTHER" id="PTHR10509:SF14">
    <property type="entry name" value="CAFFEOYL-COA O-METHYLTRANSFERASE 3-RELATED"/>
    <property type="match status" value="1"/>
</dbReference>
<gene>
    <name evidence="4" type="ORF">EKG83_13345</name>
</gene>
<evidence type="ECO:0000256" key="3">
    <source>
        <dbReference type="ARBA" id="ARBA00022691"/>
    </source>
</evidence>
<dbReference type="OrthoDB" id="9799672at2"/>
<reference evidence="5" key="1">
    <citation type="journal article" date="2021" name="Curr. Microbiol.">
        <title>Complete genome of nocamycin-producing strain Saccharothrix syringae NRRL B-16468 reveals the biosynthetic potential for secondary metabolites.</title>
        <authorList>
            <person name="Mo X."/>
            <person name="Yang S."/>
        </authorList>
    </citation>
    <scope>NUCLEOTIDE SEQUENCE [LARGE SCALE GENOMIC DNA]</scope>
    <source>
        <strain evidence="5">ATCC 51364 / DSM 43886 / JCM 6844 / KCTC 9398 / NBRC 14523 / NRRL B-16468 / INA 2240</strain>
    </source>
</reference>
<dbReference type="PROSITE" id="PS51682">
    <property type="entry name" value="SAM_OMT_I"/>
    <property type="match status" value="1"/>
</dbReference>
<dbReference type="PANTHER" id="PTHR10509">
    <property type="entry name" value="O-METHYLTRANSFERASE-RELATED"/>
    <property type="match status" value="1"/>
</dbReference>
<dbReference type="RefSeq" id="WP_033430898.1">
    <property type="nucleotide sequence ID" value="NZ_CP034550.1"/>
</dbReference>
<dbReference type="EMBL" id="CP034550">
    <property type="protein sequence ID" value="QFZ18338.1"/>
    <property type="molecule type" value="Genomic_DNA"/>
</dbReference>
<proteinExistence type="predicted"/>
<dbReference type="InterPro" id="IPR029063">
    <property type="entry name" value="SAM-dependent_MTases_sf"/>
</dbReference>
<dbReference type="Pfam" id="PF01596">
    <property type="entry name" value="Methyltransf_3"/>
    <property type="match status" value="1"/>
</dbReference>
<organism evidence="4 5">
    <name type="scientific">Saccharothrix syringae</name>
    <name type="common">Nocardiopsis syringae</name>
    <dbReference type="NCBI Taxonomy" id="103733"/>
    <lineage>
        <taxon>Bacteria</taxon>
        <taxon>Bacillati</taxon>
        <taxon>Actinomycetota</taxon>
        <taxon>Actinomycetes</taxon>
        <taxon>Pseudonocardiales</taxon>
        <taxon>Pseudonocardiaceae</taxon>
        <taxon>Saccharothrix</taxon>
    </lineage>
</organism>
<name>A0A5Q0GWL1_SACSY</name>
<dbReference type="InterPro" id="IPR050362">
    <property type="entry name" value="Cation-dep_OMT"/>
</dbReference>
<accession>A0A5Q0GWL1</accession>
<dbReference type="InterPro" id="IPR002935">
    <property type="entry name" value="SAM_O-MeTrfase"/>
</dbReference>
<keyword evidence="1 4" id="KW-0489">Methyltransferase</keyword>
<dbReference type="GO" id="GO:0032259">
    <property type="term" value="P:methylation"/>
    <property type="evidence" value="ECO:0007669"/>
    <property type="project" value="UniProtKB-KW"/>
</dbReference>
<dbReference type="GO" id="GO:0008757">
    <property type="term" value="F:S-adenosylmethionine-dependent methyltransferase activity"/>
    <property type="evidence" value="ECO:0007669"/>
    <property type="project" value="TreeGrafter"/>
</dbReference>
<keyword evidence="3" id="KW-0949">S-adenosyl-L-methionine</keyword>
<dbReference type="AlphaFoldDB" id="A0A5Q0GWL1"/>
<keyword evidence="2 4" id="KW-0808">Transferase</keyword>